<evidence type="ECO:0000256" key="2">
    <source>
        <dbReference type="ARBA" id="ARBA00009773"/>
    </source>
</evidence>
<dbReference type="RefSeq" id="WP_223790506.1">
    <property type="nucleotide sequence ID" value="NZ_JAIOUQ010000003.1"/>
</dbReference>
<comment type="subcellular location">
    <subcellularLocation>
        <location evidence="1">Membrane</location>
        <topology evidence="1">Multi-pass membrane protein</topology>
    </subcellularLocation>
</comment>
<reference evidence="8" key="1">
    <citation type="journal article" date="2022" name="Microbiol. Resour. Announc.">
        <title>Draft Genome Sequence of a Methanogenic Archaeon from West Spitsbergen Permafrost.</title>
        <authorList>
            <person name="Trubitsyn V."/>
            <person name="Rivkina E."/>
            <person name="Shcherbakova V."/>
        </authorList>
    </citation>
    <scope>NUCLEOTIDE SEQUENCE [LARGE SCALE GENOMIC DNA]</scope>
    <source>
        <strain evidence="8">VT</strain>
    </source>
</reference>
<comment type="caution">
    <text evidence="7">The sequence shown here is derived from an EMBL/GenBank/DDBJ whole genome shotgun (WGS) entry which is preliminary data.</text>
</comment>
<proteinExistence type="inferred from homology"/>
<gene>
    <name evidence="7" type="ORF">K8N75_02125</name>
</gene>
<keyword evidence="3 6" id="KW-0812">Transmembrane</keyword>
<dbReference type="InterPro" id="IPR002549">
    <property type="entry name" value="AI-2E-like"/>
</dbReference>
<evidence type="ECO:0000256" key="3">
    <source>
        <dbReference type="ARBA" id="ARBA00022692"/>
    </source>
</evidence>
<name>A0A8T5URT8_9EURY</name>
<evidence type="ECO:0000313" key="8">
    <source>
        <dbReference type="Proteomes" id="UP000825933"/>
    </source>
</evidence>
<evidence type="ECO:0000313" key="7">
    <source>
        <dbReference type="EMBL" id="MBZ2164847.1"/>
    </source>
</evidence>
<organism evidence="7 8">
    <name type="scientific">Methanobacterium spitsbergense</name>
    <dbReference type="NCBI Taxonomy" id="2874285"/>
    <lineage>
        <taxon>Archaea</taxon>
        <taxon>Methanobacteriati</taxon>
        <taxon>Methanobacteriota</taxon>
        <taxon>Methanomada group</taxon>
        <taxon>Methanobacteria</taxon>
        <taxon>Methanobacteriales</taxon>
        <taxon>Methanobacteriaceae</taxon>
        <taxon>Methanobacterium</taxon>
    </lineage>
</organism>
<dbReference type="EMBL" id="JAIOUQ010000003">
    <property type="protein sequence ID" value="MBZ2164847.1"/>
    <property type="molecule type" value="Genomic_DNA"/>
</dbReference>
<evidence type="ECO:0000256" key="4">
    <source>
        <dbReference type="ARBA" id="ARBA00022989"/>
    </source>
</evidence>
<feature type="transmembrane region" description="Helical" evidence="6">
    <location>
        <begin position="60"/>
        <end position="85"/>
    </location>
</feature>
<keyword evidence="4 6" id="KW-1133">Transmembrane helix</keyword>
<feature type="transmembrane region" description="Helical" evidence="6">
    <location>
        <begin position="12"/>
        <end position="40"/>
    </location>
</feature>
<feature type="transmembrane region" description="Helical" evidence="6">
    <location>
        <begin position="307"/>
        <end position="338"/>
    </location>
</feature>
<keyword evidence="5 6" id="KW-0472">Membrane</keyword>
<feature type="transmembrane region" description="Helical" evidence="6">
    <location>
        <begin position="246"/>
        <end position="265"/>
    </location>
</feature>
<dbReference type="PANTHER" id="PTHR21716:SF4">
    <property type="entry name" value="TRANSMEMBRANE PROTEIN 245"/>
    <property type="match status" value="1"/>
</dbReference>
<keyword evidence="8" id="KW-1185">Reference proteome</keyword>
<accession>A0A8T5URT8</accession>
<feature type="transmembrane region" description="Helical" evidence="6">
    <location>
        <begin position="210"/>
        <end position="234"/>
    </location>
</feature>
<comment type="similarity">
    <text evidence="2">Belongs to the autoinducer-2 exporter (AI-2E) (TC 2.A.86) family.</text>
</comment>
<evidence type="ECO:0000256" key="6">
    <source>
        <dbReference type="SAM" id="Phobius"/>
    </source>
</evidence>
<evidence type="ECO:0000256" key="1">
    <source>
        <dbReference type="ARBA" id="ARBA00004141"/>
    </source>
</evidence>
<feature type="transmembrane region" description="Helical" evidence="6">
    <location>
        <begin position="272"/>
        <end position="292"/>
    </location>
</feature>
<protein>
    <submittedName>
        <fullName evidence="7">AI-2E family transporter</fullName>
    </submittedName>
</protein>
<evidence type="ECO:0000256" key="5">
    <source>
        <dbReference type="ARBA" id="ARBA00023136"/>
    </source>
</evidence>
<dbReference type="Pfam" id="PF01594">
    <property type="entry name" value="AI-2E_transport"/>
    <property type="match status" value="1"/>
</dbReference>
<sequence length="367" mass="40866">MINNIKNNLTSAIFVIIILVIFSALVLTPMLSMIILGAIFAYAIRPLSNRMEPYLKYKSIAIFVGMIIVIIPLIAIIILFINTIIASTPAFVAFVKTLNLGSINSTNIQNYLPIQQYIPAESTSPVVTSVINSIYLGVEDILRGLTEYLLGLLKSIPTVLLQLFIFFASTFYFARDGDRVWDYLDYMVPENRKHYFKTLIKETDRVLKSIFFGHFVTATITGVVAGIGFALLGYPYALFLGTLTGFFQLMPIVGHWPTLVGLAIYDAIIGNYFRAVEVMLLGVLLSLMDMYIRPKLAGKYADIHPLIFLLGFLCGPLVLGLVGFIIGPLILGVTYAAVVAYKKENQDKPVEKIVETNVGRKIKEKDR</sequence>
<dbReference type="Proteomes" id="UP000825933">
    <property type="component" value="Unassembled WGS sequence"/>
</dbReference>
<dbReference type="AlphaFoldDB" id="A0A8T5URT8"/>
<dbReference type="PANTHER" id="PTHR21716">
    <property type="entry name" value="TRANSMEMBRANE PROTEIN"/>
    <property type="match status" value="1"/>
</dbReference>
<dbReference type="GO" id="GO:0016020">
    <property type="term" value="C:membrane"/>
    <property type="evidence" value="ECO:0007669"/>
    <property type="project" value="UniProtKB-SubCell"/>
</dbReference>